<dbReference type="GO" id="GO:0009236">
    <property type="term" value="P:cobalamin biosynthetic process"/>
    <property type="evidence" value="ECO:0007669"/>
    <property type="project" value="UniProtKB-UniPathway"/>
</dbReference>
<organism evidence="2 3">
    <name type="scientific">Salinisphaera hydrothermalis (strain C41B8)</name>
    <dbReference type="NCBI Taxonomy" id="1304275"/>
    <lineage>
        <taxon>Bacteria</taxon>
        <taxon>Pseudomonadati</taxon>
        <taxon>Pseudomonadota</taxon>
        <taxon>Gammaproteobacteria</taxon>
        <taxon>Salinisphaerales</taxon>
        <taxon>Salinisphaeraceae</taxon>
        <taxon>Salinisphaera</taxon>
    </lineage>
</organism>
<dbReference type="InterPro" id="IPR052966">
    <property type="entry name" value="Beta-lactamase_Reg"/>
</dbReference>
<gene>
    <name evidence="2" type="ORF">C41B8_14410</name>
</gene>
<dbReference type="Proteomes" id="UP000028302">
    <property type="component" value="Unassembled WGS sequence"/>
</dbReference>
<dbReference type="GO" id="GO:0048472">
    <property type="term" value="F:threonine-phosphate decarboxylase activity"/>
    <property type="evidence" value="ECO:0007669"/>
    <property type="project" value="InterPro"/>
</dbReference>
<evidence type="ECO:0000256" key="1">
    <source>
        <dbReference type="SAM" id="Phobius"/>
    </source>
</evidence>
<dbReference type="GO" id="GO:0005886">
    <property type="term" value="C:plasma membrane"/>
    <property type="evidence" value="ECO:0007669"/>
    <property type="project" value="TreeGrafter"/>
</dbReference>
<evidence type="ECO:0000313" key="2">
    <source>
        <dbReference type="EMBL" id="KEZ76527.1"/>
    </source>
</evidence>
<dbReference type="GO" id="GO:0046677">
    <property type="term" value="P:response to antibiotic"/>
    <property type="evidence" value="ECO:0007669"/>
    <property type="project" value="TreeGrafter"/>
</dbReference>
<dbReference type="AlphaFoldDB" id="A0A084IIJ3"/>
<dbReference type="OrthoDB" id="9811967at2"/>
<reference evidence="2 3" key="1">
    <citation type="submission" date="2013-03" db="EMBL/GenBank/DDBJ databases">
        <title>Salinisphaera hydrothermalis C41B8 Genome Sequencing.</title>
        <authorList>
            <person name="Li C."/>
            <person name="Lai Q."/>
            <person name="Shao Z."/>
        </authorList>
    </citation>
    <scope>NUCLEOTIDE SEQUENCE [LARGE SCALE GENOMIC DNA]</scope>
    <source>
        <strain evidence="2 3">C41B8</strain>
    </source>
</reference>
<protein>
    <submittedName>
        <fullName evidence="2">Signaling modulator of AmpD, AmpE</fullName>
    </submittedName>
</protein>
<dbReference type="RefSeq" id="WP_037339687.1">
    <property type="nucleotide sequence ID" value="NZ_APNK01000027.1"/>
</dbReference>
<dbReference type="eggNOG" id="COG1270">
    <property type="taxonomic scope" value="Bacteria"/>
</dbReference>
<keyword evidence="3" id="KW-1185">Reference proteome</keyword>
<feature type="transmembrane region" description="Helical" evidence="1">
    <location>
        <begin position="191"/>
        <end position="212"/>
    </location>
</feature>
<dbReference type="Pfam" id="PF03186">
    <property type="entry name" value="CobD_Cbib"/>
    <property type="match status" value="1"/>
</dbReference>
<comment type="caution">
    <text evidence="2">The sequence shown here is derived from an EMBL/GenBank/DDBJ whole genome shotgun (WGS) entry which is preliminary data.</text>
</comment>
<sequence length="295" mass="31745">MHLIVIVAALLIERTLGQLTRWRRVDAFSAYVRLIERTSLGRLWLARPAGVAVILPPLLVVGAAQWAIDTHLWLGAQLAFGLLGLLISLGPRDLWEDVYALANARTQAAHDEAEARAIALCRRATGKRAADIKAPTILGAVLVQGHERVLGVLLWFFVAGPTGALFYRLVRELPALAARDPATRATERVAAYVHGIAAWIPARIVALLYAVAGQTGAAFAAWRTARATTRLSGSASWQLLAVVGRGALGESAADTTEMPAERFNQALLDALSLISRAVLILLALFAVFTLFGILR</sequence>
<dbReference type="STRING" id="1304275.C41B8_14410"/>
<dbReference type="PANTHER" id="PTHR38684">
    <property type="entry name" value="PROTEIN AMPE"/>
    <property type="match status" value="1"/>
</dbReference>
<proteinExistence type="predicted"/>
<keyword evidence="1" id="KW-0812">Transmembrane</keyword>
<keyword evidence="1" id="KW-0472">Membrane</keyword>
<dbReference type="EMBL" id="APNK01000027">
    <property type="protein sequence ID" value="KEZ76527.1"/>
    <property type="molecule type" value="Genomic_DNA"/>
</dbReference>
<dbReference type="PANTHER" id="PTHR38684:SF1">
    <property type="entry name" value="PROTEIN AMPE"/>
    <property type="match status" value="1"/>
</dbReference>
<feature type="transmembrane region" description="Helical" evidence="1">
    <location>
        <begin position="273"/>
        <end position="294"/>
    </location>
</feature>
<feature type="transmembrane region" description="Helical" evidence="1">
    <location>
        <begin position="72"/>
        <end position="90"/>
    </location>
</feature>
<accession>A0A084IIJ3</accession>
<feature type="transmembrane region" description="Helical" evidence="1">
    <location>
        <begin position="152"/>
        <end position="170"/>
    </location>
</feature>
<dbReference type="InterPro" id="IPR004485">
    <property type="entry name" value="Cobalamin_biosynth_CobD/CbiB"/>
</dbReference>
<keyword evidence="1" id="KW-1133">Transmembrane helix</keyword>
<evidence type="ECO:0000313" key="3">
    <source>
        <dbReference type="Proteomes" id="UP000028302"/>
    </source>
</evidence>
<dbReference type="UniPathway" id="UPA00148"/>
<name>A0A084IIJ3_SALHC</name>
<feature type="transmembrane region" description="Helical" evidence="1">
    <location>
        <begin position="41"/>
        <end position="60"/>
    </location>
</feature>